<dbReference type="PROSITE" id="PS50842">
    <property type="entry name" value="EXPANSIN_EG45"/>
    <property type="match status" value="1"/>
</dbReference>
<dbReference type="Pfam" id="PF03330">
    <property type="entry name" value="DPBB_1"/>
    <property type="match status" value="1"/>
</dbReference>
<dbReference type="Gene3D" id="2.40.40.10">
    <property type="entry name" value="RlpA-like domain"/>
    <property type="match status" value="1"/>
</dbReference>
<reference evidence="2 3" key="1">
    <citation type="submission" date="2024-11" db="EMBL/GenBank/DDBJ databases">
        <title>Chromosome-level genome assembly of Eucalyptus globulus Labill. provides insights into its genome evolution.</title>
        <authorList>
            <person name="Li X."/>
        </authorList>
    </citation>
    <scope>NUCLEOTIDE SEQUENCE [LARGE SCALE GENOMIC DNA]</scope>
    <source>
        <strain evidence="2">CL2024</strain>
        <tissue evidence="2">Fresh tender leaves</tissue>
    </source>
</reference>
<dbReference type="InterPro" id="IPR044206">
    <property type="entry name" value="EGC1/2"/>
</dbReference>
<sequence>MIAAVSDTFWAGGATCGSTNRVTCIGAAYSGIQDPCTGRSVEVRIVDQCPGRCADTIDLSKEAFETVADPVAGIVKVTYNRYMRDDVSQQSRTILILLGPLSHAK</sequence>
<evidence type="ECO:0000313" key="2">
    <source>
        <dbReference type="EMBL" id="KAL3751139.1"/>
    </source>
</evidence>
<proteinExistence type="predicted"/>
<accession>A0ABD3LKP7</accession>
<comment type="caution">
    <text evidence="2">The sequence shown here is derived from an EMBL/GenBank/DDBJ whole genome shotgun (WGS) entry which is preliminary data.</text>
</comment>
<dbReference type="AlphaFoldDB" id="A0ABD3LKP7"/>
<dbReference type="InterPro" id="IPR007112">
    <property type="entry name" value="Expansin/allergen_DPBB_dom"/>
</dbReference>
<name>A0ABD3LKP7_EUCGL</name>
<dbReference type="EMBL" id="JBJKBG010000002">
    <property type="protein sequence ID" value="KAL3751139.1"/>
    <property type="molecule type" value="Genomic_DNA"/>
</dbReference>
<dbReference type="SUPFAM" id="SSF50685">
    <property type="entry name" value="Barwin-like endoglucanases"/>
    <property type="match status" value="1"/>
</dbReference>
<dbReference type="CDD" id="cd22269">
    <property type="entry name" value="DPBB_EG45-like"/>
    <property type="match status" value="1"/>
</dbReference>
<organism evidence="2 3">
    <name type="scientific">Eucalyptus globulus</name>
    <name type="common">Tasmanian blue gum</name>
    <dbReference type="NCBI Taxonomy" id="34317"/>
    <lineage>
        <taxon>Eukaryota</taxon>
        <taxon>Viridiplantae</taxon>
        <taxon>Streptophyta</taxon>
        <taxon>Embryophyta</taxon>
        <taxon>Tracheophyta</taxon>
        <taxon>Spermatophyta</taxon>
        <taxon>Magnoliopsida</taxon>
        <taxon>eudicotyledons</taxon>
        <taxon>Gunneridae</taxon>
        <taxon>Pentapetalae</taxon>
        <taxon>rosids</taxon>
        <taxon>malvids</taxon>
        <taxon>Myrtales</taxon>
        <taxon>Myrtaceae</taxon>
        <taxon>Myrtoideae</taxon>
        <taxon>Eucalypteae</taxon>
        <taxon>Eucalyptus</taxon>
    </lineage>
</organism>
<dbReference type="InterPro" id="IPR009009">
    <property type="entry name" value="RlpA-like_DPBB"/>
</dbReference>
<dbReference type="Proteomes" id="UP001634007">
    <property type="component" value="Unassembled WGS sequence"/>
</dbReference>
<protein>
    <recommendedName>
        <fullName evidence="1">Expansin-like EG45 domain-containing protein</fullName>
    </recommendedName>
</protein>
<dbReference type="PANTHER" id="PTHR47295">
    <property type="entry name" value="EG45-LIKE DOMAIN CONTAINING PROTEIN 1-RELATED"/>
    <property type="match status" value="1"/>
</dbReference>
<keyword evidence="3" id="KW-1185">Reference proteome</keyword>
<feature type="domain" description="Expansin-like EG45" evidence="1">
    <location>
        <begin position="1"/>
        <end position="81"/>
    </location>
</feature>
<gene>
    <name evidence="2" type="ORF">ACJRO7_012023</name>
</gene>
<dbReference type="InterPro" id="IPR036908">
    <property type="entry name" value="RlpA-like_sf"/>
</dbReference>
<evidence type="ECO:0000259" key="1">
    <source>
        <dbReference type="PROSITE" id="PS50842"/>
    </source>
</evidence>
<evidence type="ECO:0000313" key="3">
    <source>
        <dbReference type="Proteomes" id="UP001634007"/>
    </source>
</evidence>
<dbReference type="PANTHER" id="PTHR47295:SF2">
    <property type="entry name" value="EG45-LIKE DOMAIN CONTAINING PROTEIN 1-RELATED"/>
    <property type="match status" value="1"/>
</dbReference>